<feature type="domain" description="Bacterial surface antigen (D15)" evidence="3">
    <location>
        <begin position="93"/>
        <end position="293"/>
    </location>
</feature>
<feature type="non-terminal residue" evidence="4">
    <location>
        <position position="304"/>
    </location>
</feature>
<reference evidence="4" key="1">
    <citation type="submission" date="2018-05" db="EMBL/GenBank/DDBJ databases">
        <authorList>
            <person name="Lanie J.A."/>
            <person name="Ng W.-L."/>
            <person name="Kazmierczak K.M."/>
            <person name="Andrzejewski T.M."/>
            <person name="Davidsen T.M."/>
            <person name="Wayne K.J."/>
            <person name="Tettelin H."/>
            <person name="Glass J.I."/>
            <person name="Rusch D."/>
            <person name="Podicherti R."/>
            <person name="Tsui H.-C.T."/>
            <person name="Winkler M.E."/>
        </authorList>
    </citation>
    <scope>NUCLEOTIDE SEQUENCE</scope>
</reference>
<keyword evidence="2" id="KW-0472">Membrane</keyword>
<dbReference type="InterPro" id="IPR000184">
    <property type="entry name" value="Bac_surfAg_D15"/>
</dbReference>
<feature type="non-terminal residue" evidence="4">
    <location>
        <position position="1"/>
    </location>
</feature>
<dbReference type="AlphaFoldDB" id="A0A382GX87"/>
<evidence type="ECO:0000256" key="1">
    <source>
        <dbReference type="ARBA" id="ARBA00004370"/>
    </source>
</evidence>
<proteinExistence type="predicted"/>
<dbReference type="GO" id="GO:0019867">
    <property type="term" value="C:outer membrane"/>
    <property type="evidence" value="ECO:0007669"/>
    <property type="project" value="InterPro"/>
</dbReference>
<evidence type="ECO:0000259" key="3">
    <source>
        <dbReference type="Pfam" id="PF01103"/>
    </source>
</evidence>
<dbReference type="Gene3D" id="2.40.160.50">
    <property type="entry name" value="membrane protein fhac: a member of the omp85/tpsb transporter family"/>
    <property type="match status" value="1"/>
</dbReference>
<sequence>VESINIVGNDHTQNRIILREIQHPIPGEYDSTLALEDRNRIYNLGLFSTVEIKQIDSFYTVLLVETFRFYPIPLLDHNEAKGWSYGGAIAFLNFRGVNQKLSFGGVFGEEINYGLKFSDPWITGDHVSLSGSVGQISGKDPFHSYHYKGREFSIRTGFYKKKYHKFNLGMMIEYTSIDTSGINVGILAKYDNIPLHYKYIIGELRYKYDTRDIYVDPTSGTKMTLSLEPKLSFGQSENYYLFWFQYLKYFKISDKYLNPILSFDTRFLFQKSKSFPIFAYQYLGGEDFVRGYSPIPEKNSSEVT</sequence>
<gene>
    <name evidence="4" type="ORF">METZ01_LOCUS232378</name>
</gene>
<dbReference type="Gene3D" id="3.10.20.310">
    <property type="entry name" value="membrane protein fhac"/>
    <property type="match status" value="1"/>
</dbReference>
<comment type="subcellular location">
    <subcellularLocation>
        <location evidence="1">Membrane</location>
    </subcellularLocation>
</comment>
<dbReference type="EMBL" id="UINC01057877">
    <property type="protein sequence ID" value="SVB79524.1"/>
    <property type="molecule type" value="Genomic_DNA"/>
</dbReference>
<evidence type="ECO:0000256" key="2">
    <source>
        <dbReference type="ARBA" id="ARBA00023136"/>
    </source>
</evidence>
<protein>
    <recommendedName>
        <fullName evidence="3">Bacterial surface antigen (D15) domain-containing protein</fullName>
    </recommendedName>
</protein>
<organism evidence="4">
    <name type="scientific">marine metagenome</name>
    <dbReference type="NCBI Taxonomy" id="408172"/>
    <lineage>
        <taxon>unclassified sequences</taxon>
        <taxon>metagenomes</taxon>
        <taxon>ecological metagenomes</taxon>
    </lineage>
</organism>
<dbReference type="Pfam" id="PF01103">
    <property type="entry name" value="Omp85"/>
    <property type="match status" value="1"/>
</dbReference>
<evidence type="ECO:0000313" key="4">
    <source>
        <dbReference type="EMBL" id="SVB79524.1"/>
    </source>
</evidence>
<name>A0A382GX87_9ZZZZ</name>
<accession>A0A382GX87</accession>